<protein>
    <submittedName>
        <fullName evidence="1">Uncharacterized protein</fullName>
    </submittedName>
</protein>
<dbReference type="STRING" id="1465490.SAMN05444277_11664"/>
<gene>
    <name evidence="1" type="ORF">SAMN05444277_11664</name>
</gene>
<evidence type="ECO:0000313" key="2">
    <source>
        <dbReference type="Proteomes" id="UP000199031"/>
    </source>
</evidence>
<dbReference type="AlphaFoldDB" id="A0A1I5Z493"/>
<dbReference type="EMBL" id="FOXQ01000016">
    <property type="protein sequence ID" value="SFQ51281.1"/>
    <property type="molecule type" value="Genomic_DNA"/>
</dbReference>
<name>A0A1I5Z493_9BACT</name>
<sequence length="81" mass="9390">MRPTDINTNLVDSYYALLRNLSPNNKLELIARLSKSMKTTKKAKDNSWKALFGALVIDQSADEFVEELKKERKFSRKEIDL</sequence>
<reference evidence="1 2" key="1">
    <citation type="submission" date="2016-10" db="EMBL/GenBank/DDBJ databases">
        <authorList>
            <person name="de Groot N.N."/>
        </authorList>
    </citation>
    <scope>NUCLEOTIDE SEQUENCE [LARGE SCALE GENOMIC DNA]</scope>
    <source>
        <strain evidence="1 2">DSM 28286</strain>
    </source>
</reference>
<dbReference type="Proteomes" id="UP000199031">
    <property type="component" value="Unassembled WGS sequence"/>
</dbReference>
<proteinExistence type="predicted"/>
<organism evidence="1 2">
    <name type="scientific">Parafilimonas terrae</name>
    <dbReference type="NCBI Taxonomy" id="1465490"/>
    <lineage>
        <taxon>Bacteria</taxon>
        <taxon>Pseudomonadati</taxon>
        <taxon>Bacteroidota</taxon>
        <taxon>Chitinophagia</taxon>
        <taxon>Chitinophagales</taxon>
        <taxon>Chitinophagaceae</taxon>
        <taxon>Parafilimonas</taxon>
    </lineage>
</organism>
<keyword evidence="2" id="KW-1185">Reference proteome</keyword>
<accession>A0A1I5Z493</accession>
<evidence type="ECO:0000313" key="1">
    <source>
        <dbReference type="EMBL" id="SFQ51281.1"/>
    </source>
</evidence>